<dbReference type="GO" id="GO:0009639">
    <property type="term" value="P:response to red or far red light"/>
    <property type="evidence" value="ECO:0007669"/>
    <property type="project" value="InterPro"/>
</dbReference>
<dbReference type="EMBL" id="LXQA010240048">
    <property type="protein sequence ID" value="MCI37031.1"/>
    <property type="molecule type" value="Genomic_DNA"/>
</dbReference>
<keyword evidence="2" id="KW-1185">Reference proteome</keyword>
<comment type="caution">
    <text evidence="1">The sequence shown here is derived from an EMBL/GenBank/DDBJ whole genome shotgun (WGS) entry which is preliminary data.</text>
</comment>
<organism evidence="1 2">
    <name type="scientific">Trifolium medium</name>
    <dbReference type="NCBI Taxonomy" id="97028"/>
    <lineage>
        <taxon>Eukaryota</taxon>
        <taxon>Viridiplantae</taxon>
        <taxon>Streptophyta</taxon>
        <taxon>Embryophyta</taxon>
        <taxon>Tracheophyta</taxon>
        <taxon>Spermatophyta</taxon>
        <taxon>Magnoliopsida</taxon>
        <taxon>eudicotyledons</taxon>
        <taxon>Gunneridae</taxon>
        <taxon>Pentapetalae</taxon>
        <taxon>rosids</taxon>
        <taxon>fabids</taxon>
        <taxon>Fabales</taxon>
        <taxon>Fabaceae</taxon>
        <taxon>Papilionoideae</taxon>
        <taxon>50 kb inversion clade</taxon>
        <taxon>NPAAA clade</taxon>
        <taxon>Hologalegina</taxon>
        <taxon>IRL clade</taxon>
        <taxon>Trifolieae</taxon>
        <taxon>Trifolium</taxon>
    </lineage>
</organism>
<proteinExistence type="predicted"/>
<dbReference type="GO" id="GO:0009959">
    <property type="term" value="P:negative gravitropism"/>
    <property type="evidence" value="ECO:0007669"/>
    <property type="project" value="InterPro"/>
</dbReference>
<dbReference type="InterPro" id="IPR040225">
    <property type="entry name" value="GIL1-like"/>
</dbReference>
<feature type="non-terminal residue" evidence="1">
    <location>
        <position position="104"/>
    </location>
</feature>
<evidence type="ECO:0000313" key="1">
    <source>
        <dbReference type="EMBL" id="MCI37031.1"/>
    </source>
</evidence>
<dbReference type="PANTHER" id="PTHR31161">
    <property type="entry name" value="PROTEIN GRAVITROPIC IN THE LIGHT 1"/>
    <property type="match status" value="1"/>
</dbReference>
<protein>
    <submittedName>
        <fullName evidence="1">Uncharacterized protein</fullName>
    </submittedName>
</protein>
<reference evidence="1 2" key="1">
    <citation type="journal article" date="2018" name="Front. Plant Sci.">
        <title>Red Clover (Trifolium pratense) and Zigzag Clover (T. medium) - A Picture of Genomic Similarities and Differences.</title>
        <authorList>
            <person name="Dluhosova J."/>
            <person name="Istvanek J."/>
            <person name="Nedelnik J."/>
            <person name="Repkova J."/>
        </authorList>
    </citation>
    <scope>NUCLEOTIDE SEQUENCE [LARGE SCALE GENOMIC DNA]</scope>
    <source>
        <strain evidence="2">cv. 10/8</strain>
        <tissue evidence="1">Leaf</tissue>
    </source>
</reference>
<name>A0A392RK97_9FABA</name>
<dbReference type="Proteomes" id="UP000265520">
    <property type="component" value="Unassembled WGS sequence"/>
</dbReference>
<feature type="non-terminal residue" evidence="1">
    <location>
        <position position="1"/>
    </location>
</feature>
<evidence type="ECO:0000313" key="2">
    <source>
        <dbReference type="Proteomes" id="UP000265520"/>
    </source>
</evidence>
<sequence>DDIVVAEIEKLCKFKSEYKEKQSKKAIINAELSDLLMNEIVAKEDFLGNENLNEKIRQIRLEHRKKESVLSVAKFQDVFKAASKSIHDFAKPLISLMKASGWDL</sequence>
<dbReference type="AlphaFoldDB" id="A0A392RK97"/>
<accession>A0A392RK97</accession>